<evidence type="ECO:0000259" key="1">
    <source>
        <dbReference type="PROSITE" id="PS51186"/>
    </source>
</evidence>
<reference evidence="3" key="1">
    <citation type="journal article" date="2019" name="Int. J. Syst. Evol. Microbiol.">
        <title>The Global Catalogue of Microorganisms (GCM) 10K type strain sequencing project: providing services to taxonomists for standard genome sequencing and annotation.</title>
        <authorList>
            <consortium name="The Broad Institute Genomics Platform"/>
            <consortium name="The Broad Institute Genome Sequencing Center for Infectious Disease"/>
            <person name="Wu L."/>
            <person name="Ma J."/>
        </authorList>
    </citation>
    <scope>NUCLEOTIDE SEQUENCE [LARGE SCALE GENOMIC DNA]</scope>
    <source>
        <strain evidence="3">CCUG 58127</strain>
    </source>
</reference>
<dbReference type="GO" id="GO:0016746">
    <property type="term" value="F:acyltransferase activity"/>
    <property type="evidence" value="ECO:0007669"/>
    <property type="project" value="UniProtKB-KW"/>
</dbReference>
<dbReference type="InterPro" id="IPR016181">
    <property type="entry name" value="Acyl_CoA_acyltransferase"/>
</dbReference>
<name>A0ABW2ALY1_9MICO</name>
<dbReference type="EMBL" id="JBHSWH010000001">
    <property type="protein sequence ID" value="MFC6707785.1"/>
    <property type="molecule type" value="Genomic_DNA"/>
</dbReference>
<sequence length="151" mass="16956">MYNKVFGDFPDELAWREQMYDRHRARDGFRLTLALDGDRLLGFAWGYRGERGQFWPDLVAETIPGIAAEWIGDHFEFVELAVEPTSRGDGLGGRLHDELLDGLTGKALLGTTSDGSDPAVRLYRSRGWRTLGMLDSDRQVMGVRLPLAGRS</sequence>
<evidence type="ECO:0000313" key="2">
    <source>
        <dbReference type="EMBL" id="MFC6707785.1"/>
    </source>
</evidence>
<dbReference type="PROSITE" id="PS51186">
    <property type="entry name" value="GNAT"/>
    <property type="match status" value="1"/>
</dbReference>
<comment type="caution">
    <text evidence="2">The sequence shown here is derived from an EMBL/GenBank/DDBJ whole genome shotgun (WGS) entry which is preliminary data.</text>
</comment>
<keyword evidence="3" id="KW-1185">Reference proteome</keyword>
<accession>A0ABW2ALY1</accession>
<evidence type="ECO:0000313" key="3">
    <source>
        <dbReference type="Proteomes" id="UP001596298"/>
    </source>
</evidence>
<keyword evidence="2" id="KW-0012">Acyltransferase</keyword>
<keyword evidence="2" id="KW-0808">Transferase</keyword>
<gene>
    <name evidence="2" type="ORF">ACFQDH_21735</name>
</gene>
<feature type="domain" description="N-acetyltransferase" evidence="1">
    <location>
        <begin position="1"/>
        <end position="146"/>
    </location>
</feature>
<protein>
    <submittedName>
        <fullName evidence="2">GNAT family N-acetyltransferase</fullName>
        <ecNumber evidence="2">2.3.-.-</ecNumber>
    </submittedName>
</protein>
<dbReference type="RefSeq" id="WP_382404447.1">
    <property type="nucleotide sequence ID" value="NZ_JBHSWH010000001.1"/>
</dbReference>
<dbReference type="EC" id="2.3.-.-" evidence="2"/>
<dbReference type="Proteomes" id="UP001596298">
    <property type="component" value="Unassembled WGS sequence"/>
</dbReference>
<dbReference type="Gene3D" id="3.40.630.30">
    <property type="match status" value="1"/>
</dbReference>
<dbReference type="Pfam" id="PF00583">
    <property type="entry name" value="Acetyltransf_1"/>
    <property type="match status" value="1"/>
</dbReference>
<dbReference type="InterPro" id="IPR000182">
    <property type="entry name" value="GNAT_dom"/>
</dbReference>
<proteinExistence type="predicted"/>
<organism evidence="2 3">
    <name type="scientific">Flexivirga alba</name>
    <dbReference type="NCBI Taxonomy" id="702742"/>
    <lineage>
        <taxon>Bacteria</taxon>
        <taxon>Bacillati</taxon>
        <taxon>Actinomycetota</taxon>
        <taxon>Actinomycetes</taxon>
        <taxon>Micrococcales</taxon>
        <taxon>Dermacoccaceae</taxon>
        <taxon>Flexivirga</taxon>
    </lineage>
</organism>
<dbReference type="SUPFAM" id="SSF55729">
    <property type="entry name" value="Acyl-CoA N-acyltransferases (Nat)"/>
    <property type="match status" value="1"/>
</dbReference>